<dbReference type="GO" id="GO:0020037">
    <property type="term" value="F:heme binding"/>
    <property type="evidence" value="ECO:0007669"/>
    <property type="project" value="InterPro"/>
</dbReference>
<keyword evidence="8" id="KW-0732">Signal</keyword>
<sequence>MVTFQNFLACSVLSIVLVACSGGESNDGGSAAPSSTDSEAGNTVASQAPAPTETSDAAETSAVSAVSGPPKAFAQCSICHSTQPGKNMIGPSLTGIYGEKAGEVEGFRFSPAMLKSGLVWDDATLDAYLENPRKVVPGTRMSYAGMKNPEMRKEVIAYIKSLTS</sequence>
<gene>
    <name evidence="10" type="ORF">GRI39_13150</name>
</gene>
<keyword evidence="3 6" id="KW-0479">Metal-binding</keyword>
<keyword evidence="1" id="KW-0813">Transport</keyword>
<keyword evidence="2 6" id="KW-0349">Heme</keyword>
<evidence type="ECO:0000313" key="11">
    <source>
        <dbReference type="Proteomes" id="UP000460561"/>
    </source>
</evidence>
<dbReference type="Gene3D" id="1.10.760.10">
    <property type="entry name" value="Cytochrome c-like domain"/>
    <property type="match status" value="1"/>
</dbReference>
<dbReference type="EMBL" id="WTYQ01000005">
    <property type="protein sequence ID" value="MXP26979.1"/>
    <property type="molecule type" value="Genomic_DNA"/>
</dbReference>
<keyword evidence="4" id="KW-0249">Electron transport</keyword>
<dbReference type="InterPro" id="IPR002327">
    <property type="entry name" value="Cyt_c_1A/1B"/>
</dbReference>
<proteinExistence type="predicted"/>
<dbReference type="AlphaFoldDB" id="A0A845AC59"/>
<evidence type="ECO:0000256" key="4">
    <source>
        <dbReference type="ARBA" id="ARBA00022982"/>
    </source>
</evidence>
<dbReference type="InterPro" id="IPR036909">
    <property type="entry name" value="Cyt_c-like_dom_sf"/>
</dbReference>
<feature type="chain" id="PRO_5032723983" evidence="8">
    <location>
        <begin position="22"/>
        <end position="164"/>
    </location>
</feature>
<feature type="domain" description="Cytochrome c" evidence="9">
    <location>
        <begin position="55"/>
        <end position="163"/>
    </location>
</feature>
<reference evidence="10 11" key="1">
    <citation type="submission" date="2019-12" db="EMBL/GenBank/DDBJ databases">
        <title>Genomic-based taxomic classification of the family Erythrobacteraceae.</title>
        <authorList>
            <person name="Xu L."/>
        </authorList>
    </citation>
    <scope>NUCLEOTIDE SEQUENCE [LARGE SCALE GENOMIC DNA]</scope>
    <source>
        <strain evidence="10 11">DSM 18604</strain>
    </source>
</reference>
<evidence type="ECO:0000256" key="3">
    <source>
        <dbReference type="ARBA" id="ARBA00022723"/>
    </source>
</evidence>
<dbReference type="PANTHER" id="PTHR11961">
    <property type="entry name" value="CYTOCHROME C"/>
    <property type="match status" value="1"/>
</dbReference>
<evidence type="ECO:0000256" key="8">
    <source>
        <dbReference type="SAM" id="SignalP"/>
    </source>
</evidence>
<evidence type="ECO:0000256" key="7">
    <source>
        <dbReference type="SAM" id="MobiDB-lite"/>
    </source>
</evidence>
<feature type="signal peptide" evidence="8">
    <location>
        <begin position="1"/>
        <end position="21"/>
    </location>
</feature>
<dbReference type="PROSITE" id="PS51007">
    <property type="entry name" value="CYTC"/>
    <property type="match status" value="1"/>
</dbReference>
<feature type="compositionally biased region" description="Polar residues" evidence="7">
    <location>
        <begin position="26"/>
        <end position="46"/>
    </location>
</feature>
<feature type="compositionally biased region" description="Polar residues" evidence="7">
    <location>
        <begin position="52"/>
        <end position="63"/>
    </location>
</feature>
<evidence type="ECO:0000259" key="9">
    <source>
        <dbReference type="PROSITE" id="PS51007"/>
    </source>
</evidence>
<feature type="region of interest" description="Disordered" evidence="7">
    <location>
        <begin position="26"/>
        <end position="63"/>
    </location>
</feature>
<dbReference type="GO" id="GO:0046872">
    <property type="term" value="F:metal ion binding"/>
    <property type="evidence" value="ECO:0007669"/>
    <property type="project" value="UniProtKB-KW"/>
</dbReference>
<keyword evidence="5 6" id="KW-0408">Iron</keyword>
<dbReference type="InterPro" id="IPR009056">
    <property type="entry name" value="Cyt_c-like_dom"/>
</dbReference>
<evidence type="ECO:0000313" key="10">
    <source>
        <dbReference type="EMBL" id="MXP26979.1"/>
    </source>
</evidence>
<evidence type="ECO:0000256" key="5">
    <source>
        <dbReference type="ARBA" id="ARBA00023004"/>
    </source>
</evidence>
<dbReference type="Proteomes" id="UP000460561">
    <property type="component" value="Unassembled WGS sequence"/>
</dbReference>
<dbReference type="PRINTS" id="PR00604">
    <property type="entry name" value="CYTCHRMECIAB"/>
</dbReference>
<dbReference type="SUPFAM" id="SSF46626">
    <property type="entry name" value="Cytochrome c"/>
    <property type="match status" value="1"/>
</dbReference>
<protein>
    <submittedName>
        <fullName evidence="10">C-type cytochrome</fullName>
    </submittedName>
</protein>
<name>A0A845AC59_9SPHN</name>
<evidence type="ECO:0000256" key="2">
    <source>
        <dbReference type="ARBA" id="ARBA00022617"/>
    </source>
</evidence>
<dbReference type="GO" id="GO:0009055">
    <property type="term" value="F:electron transfer activity"/>
    <property type="evidence" value="ECO:0007669"/>
    <property type="project" value="InterPro"/>
</dbReference>
<organism evidence="10 11">
    <name type="scientific">Altericroceibacterium indicum</name>
    <dbReference type="NCBI Taxonomy" id="374177"/>
    <lineage>
        <taxon>Bacteria</taxon>
        <taxon>Pseudomonadati</taxon>
        <taxon>Pseudomonadota</taxon>
        <taxon>Alphaproteobacteria</taxon>
        <taxon>Sphingomonadales</taxon>
        <taxon>Erythrobacteraceae</taxon>
        <taxon>Altericroceibacterium</taxon>
    </lineage>
</organism>
<comment type="caution">
    <text evidence="10">The sequence shown here is derived from an EMBL/GenBank/DDBJ whole genome shotgun (WGS) entry which is preliminary data.</text>
</comment>
<evidence type="ECO:0000256" key="1">
    <source>
        <dbReference type="ARBA" id="ARBA00022448"/>
    </source>
</evidence>
<keyword evidence="11" id="KW-1185">Reference proteome</keyword>
<accession>A0A845AC59</accession>
<dbReference type="OrthoDB" id="9805828at2"/>
<evidence type="ECO:0000256" key="6">
    <source>
        <dbReference type="PROSITE-ProRule" id="PRU00433"/>
    </source>
</evidence>